<keyword evidence="2" id="KW-1185">Reference proteome</keyword>
<proteinExistence type="predicted"/>
<dbReference type="Gene3D" id="3.60.10.10">
    <property type="entry name" value="Endonuclease/exonuclease/phosphatase"/>
    <property type="match status" value="1"/>
</dbReference>
<reference evidence="1 2" key="1">
    <citation type="journal article" date="2019" name="Genome Biol. Evol.">
        <title>Insights into the evolution of the New World diploid cottons (Gossypium, subgenus Houzingenia) based on genome sequencing.</title>
        <authorList>
            <person name="Grover C.E."/>
            <person name="Arick M.A. 2nd"/>
            <person name="Thrash A."/>
            <person name="Conover J.L."/>
            <person name="Sanders W.S."/>
            <person name="Peterson D.G."/>
            <person name="Frelichowski J.E."/>
            <person name="Scheffler J.A."/>
            <person name="Scheffler B.E."/>
            <person name="Wendel J.F."/>
        </authorList>
    </citation>
    <scope>NUCLEOTIDE SEQUENCE [LARGE SCALE GENOMIC DNA]</scope>
    <source>
        <strain evidence="1">57</strain>
        <tissue evidence="1">Leaf</tissue>
    </source>
</reference>
<name>A0A7J8WAW2_9ROSI</name>
<dbReference type="SUPFAM" id="SSF56219">
    <property type="entry name" value="DNase I-like"/>
    <property type="match status" value="1"/>
</dbReference>
<dbReference type="AlphaFoldDB" id="A0A7J8WAW2"/>
<dbReference type="Proteomes" id="UP000593573">
    <property type="component" value="Unassembled WGS sequence"/>
</dbReference>
<dbReference type="OrthoDB" id="978193at2759"/>
<evidence type="ECO:0000313" key="2">
    <source>
        <dbReference type="Proteomes" id="UP000593573"/>
    </source>
</evidence>
<gene>
    <name evidence="1" type="ORF">Goklo_024626</name>
</gene>
<sequence length="195" mass="22404">MDKVNFVALNEGVILVKFGNTNDRTRILNLTPWLFDQCLFVIPPFVAIDMEKVIREVMEIDWRDKDGGWTGYIRIRVKIDVLRPLRRVVHLVGSEGIETVCPINSEGHSGGLAMLWKDGVNLTIQNYSSHHIDSLVCMESHNNIRFMGFYGHADPNLRSRPWDILRMVRISVREDWIVGGDFNAMTYEAEKEGTN</sequence>
<organism evidence="1 2">
    <name type="scientific">Gossypium klotzschianum</name>
    <dbReference type="NCBI Taxonomy" id="34286"/>
    <lineage>
        <taxon>Eukaryota</taxon>
        <taxon>Viridiplantae</taxon>
        <taxon>Streptophyta</taxon>
        <taxon>Embryophyta</taxon>
        <taxon>Tracheophyta</taxon>
        <taxon>Spermatophyta</taxon>
        <taxon>Magnoliopsida</taxon>
        <taxon>eudicotyledons</taxon>
        <taxon>Gunneridae</taxon>
        <taxon>Pentapetalae</taxon>
        <taxon>rosids</taxon>
        <taxon>malvids</taxon>
        <taxon>Malvales</taxon>
        <taxon>Malvaceae</taxon>
        <taxon>Malvoideae</taxon>
        <taxon>Gossypium</taxon>
    </lineage>
</organism>
<dbReference type="EMBL" id="JABFAB010243936">
    <property type="protein sequence ID" value="MBA0672225.1"/>
    <property type="molecule type" value="Genomic_DNA"/>
</dbReference>
<evidence type="ECO:0008006" key="3">
    <source>
        <dbReference type="Google" id="ProtNLM"/>
    </source>
</evidence>
<protein>
    <recommendedName>
        <fullName evidence="3">Endonuclease/exonuclease/phosphatase domain-containing protein</fullName>
    </recommendedName>
</protein>
<accession>A0A7J8WAW2</accession>
<evidence type="ECO:0000313" key="1">
    <source>
        <dbReference type="EMBL" id="MBA0672225.1"/>
    </source>
</evidence>
<comment type="caution">
    <text evidence="1">The sequence shown here is derived from an EMBL/GenBank/DDBJ whole genome shotgun (WGS) entry which is preliminary data.</text>
</comment>
<dbReference type="InterPro" id="IPR036691">
    <property type="entry name" value="Endo/exonu/phosph_ase_sf"/>
</dbReference>